<keyword evidence="4" id="KW-1185">Reference proteome</keyword>
<dbReference type="SUPFAM" id="SSF48371">
    <property type="entry name" value="ARM repeat"/>
    <property type="match status" value="1"/>
</dbReference>
<dbReference type="RefSeq" id="XP_024875499.1">
    <property type="nucleotide sequence ID" value="XM_025019731.1"/>
</dbReference>
<dbReference type="Gene3D" id="1.25.10.10">
    <property type="entry name" value="Leucine-rich Repeat Variant"/>
    <property type="match status" value="2"/>
</dbReference>
<evidence type="ECO:0000259" key="3">
    <source>
        <dbReference type="Pfam" id="PF11701"/>
    </source>
</evidence>
<dbReference type="AlphaFoldDB" id="A0A6J1Q050"/>
<gene>
    <name evidence="5" type="primary">LOC112456918</name>
    <name evidence="6" type="synonym">LOC112465741</name>
</gene>
<dbReference type="GO" id="GO:0005737">
    <property type="term" value="C:cytoplasm"/>
    <property type="evidence" value="ECO:0007669"/>
    <property type="project" value="UniProtKB-SubCell"/>
</dbReference>
<dbReference type="PANTHER" id="PTHR45994">
    <property type="entry name" value="FI21225P1"/>
    <property type="match status" value="1"/>
</dbReference>
<reference evidence="5 6" key="1">
    <citation type="submission" date="2025-04" db="UniProtKB">
        <authorList>
            <consortium name="RefSeq"/>
        </authorList>
    </citation>
    <scope>IDENTIFICATION</scope>
    <source>
        <tissue evidence="5 6">Whole body</tissue>
    </source>
</reference>
<proteinExistence type="predicted"/>
<evidence type="ECO:0000313" key="6">
    <source>
        <dbReference type="RefSeq" id="XP_024889232.1"/>
    </source>
</evidence>
<protein>
    <submittedName>
        <fullName evidence="5 6">Protein unc-45 homolog B-like</fullName>
    </submittedName>
</protein>
<evidence type="ECO:0000256" key="2">
    <source>
        <dbReference type="ARBA" id="ARBA00022490"/>
    </source>
</evidence>
<dbReference type="PANTHER" id="PTHR45994:SF1">
    <property type="entry name" value="FI21225P1"/>
    <property type="match status" value="1"/>
</dbReference>
<dbReference type="Proteomes" id="UP000504618">
    <property type="component" value="Unplaced"/>
</dbReference>
<organism evidence="4 5">
    <name type="scientific">Temnothorax curvispinosus</name>
    <dbReference type="NCBI Taxonomy" id="300111"/>
    <lineage>
        <taxon>Eukaryota</taxon>
        <taxon>Metazoa</taxon>
        <taxon>Ecdysozoa</taxon>
        <taxon>Arthropoda</taxon>
        <taxon>Hexapoda</taxon>
        <taxon>Insecta</taxon>
        <taxon>Pterygota</taxon>
        <taxon>Neoptera</taxon>
        <taxon>Endopterygota</taxon>
        <taxon>Hymenoptera</taxon>
        <taxon>Apocrita</taxon>
        <taxon>Aculeata</taxon>
        <taxon>Formicoidea</taxon>
        <taxon>Formicidae</taxon>
        <taxon>Myrmicinae</taxon>
        <taxon>Temnothorax</taxon>
    </lineage>
</organism>
<dbReference type="Pfam" id="PF11701">
    <property type="entry name" value="UNC45-central"/>
    <property type="match status" value="1"/>
</dbReference>
<dbReference type="GO" id="GO:0051879">
    <property type="term" value="F:Hsp90 protein binding"/>
    <property type="evidence" value="ECO:0007669"/>
    <property type="project" value="TreeGrafter"/>
</dbReference>
<dbReference type="InterPro" id="IPR011989">
    <property type="entry name" value="ARM-like"/>
</dbReference>
<dbReference type="InterPro" id="IPR024660">
    <property type="entry name" value="UCS_central_dom"/>
</dbReference>
<evidence type="ECO:0000313" key="5">
    <source>
        <dbReference type="RefSeq" id="XP_024875499.1"/>
    </source>
</evidence>
<evidence type="ECO:0000256" key="1">
    <source>
        <dbReference type="ARBA" id="ARBA00004496"/>
    </source>
</evidence>
<dbReference type="InterPro" id="IPR016024">
    <property type="entry name" value="ARM-type_fold"/>
</dbReference>
<accession>A0A6J1Q050</accession>
<name>A0A6J1Q050_9HYME</name>
<dbReference type="GeneID" id="112456918"/>
<feature type="domain" description="UNC-45/Cro1/She4 central" evidence="3">
    <location>
        <begin position="28"/>
        <end position="170"/>
    </location>
</feature>
<evidence type="ECO:0000313" key="4">
    <source>
        <dbReference type="Proteomes" id="UP000504618"/>
    </source>
</evidence>
<dbReference type="RefSeq" id="XP_024889232.1">
    <property type="nucleotide sequence ID" value="XM_025033464.1"/>
</dbReference>
<keyword evidence="2" id="KW-0963">Cytoplasm</keyword>
<feature type="non-terminal residue" evidence="5">
    <location>
        <position position="1"/>
    </location>
</feature>
<sequence>FVELRGVQRLMEVASEMEEYNSESLLDITSSTRTITSVCLAMIYKNVYKNCDDEKTYINAVDEFIEDKLHSPDIQSKVRVVVAITTLLFGPSDVGNAVVVKEGILEMILVMAGTDDVLQQKVALECIVAAVTKKEKVNAIINKGVNILKKLCQSKDDSIRVRALLGLSKLGSSGDPDATIGPFADGVTKELAEACRRLLINPKKEKDMRKLAIKGLSYLTFNAEVKVELIEDQEAIHTIIEIAKTGDQSVLFGVLTTLVNLCNAYDKQEHIPEMIEFTKFVKYYFHKKPELDDNLEDRLCALAKAGVIIAMVSLTSFLKILPVLENLAKTNQNCKELIARVINAICGQLELRKIVVDDGGTEALLSLALDGTVKGKKLASRALAHLGLTIRPEVAFPGHLITEVVEPIVDLLNPQCSVNENCQTLTALCNLAEVNDSMREHIFKEVFEKIEIYLIFRGEDDSLKLASANLINLLFLSREVAVQYLERDNFRVEYLMLLYKDENQDIKFAAAAALVKLTLANKEACKKVFDSNFWLEFLRSLLTNPSSNVQEMGIIFVLSMIRNMEDFAAKLIETDIIELLKSLSENDTVQNKNIEELTFIALEAVAERSNIEAFIVMIRWERDVACRLGQLDLLNHLEKKLWVYERTKNVPLNIYLEFGKILTGR</sequence>
<dbReference type="OrthoDB" id="199930at2759"/>
<comment type="subcellular location">
    <subcellularLocation>
        <location evidence="1">Cytoplasm</location>
    </subcellularLocation>
</comment>